<evidence type="ECO:0000259" key="5">
    <source>
        <dbReference type="PROSITE" id="PS51164"/>
    </source>
</evidence>
<evidence type="ECO:0000256" key="1">
    <source>
        <dbReference type="ARBA" id="ARBA00005519"/>
    </source>
</evidence>
<feature type="chain" id="PRO_5034260805" evidence="4">
    <location>
        <begin position="20"/>
        <end position="349"/>
    </location>
</feature>
<dbReference type="SUPFAM" id="SSF49899">
    <property type="entry name" value="Concanavalin A-like lectins/glucanases"/>
    <property type="match status" value="1"/>
</dbReference>
<evidence type="ECO:0000256" key="4">
    <source>
        <dbReference type="SAM" id="SignalP"/>
    </source>
</evidence>
<dbReference type="GO" id="GO:0000272">
    <property type="term" value="P:polysaccharide catabolic process"/>
    <property type="evidence" value="ECO:0007669"/>
    <property type="project" value="UniProtKB-KW"/>
</dbReference>
<feature type="domain" description="CBM1" evidence="5">
    <location>
        <begin position="313"/>
        <end position="349"/>
    </location>
</feature>
<dbReference type="InterPro" id="IPR013319">
    <property type="entry name" value="GH11/12"/>
</dbReference>
<evidence type="ECO:0000313" key="7">
    <source>
        <dbReference type="Proteomes" id="UP000623467"/>
    </source>
</evidence>
<protein>
    <submittedName>
        <fullName evidence="6">Glycoside hydrolase family 12 protein</fullName>
    </submittedName>
</protein>
<accession>A0A8H6YIH6</accession>
<dbReference type="SUPFAM" id="SSF57180">
    <property type="entry name" value="Cellulose-binding domain"/>
    <property type="match status" value="1"/>
</dbReference>
<comment type="similarity">
    <text evidence="1 3">Belongs to the glycosyl hydrolase 12 (cellulase H) family.</text>
</comment>
<dbReference type="GO" id="GO:0030248">
    <property type="term" value="F:cellulose binding"/>
    <property type="evidence" value="ECO:0007669"/>
    <property type="project" value="InterPro"/>
</dbReference>
<dbReference type="InterPro" id="IPR013320">
    <property type="entry name" value="ConA-like_dom_sf"/>
</dbReference>
<dbReference type="InterPro" id="IPR035971">
    <property type="entry name" value="CBD_sf"/>
</dbReference>
<dbReference type="PROSITE" id="PS51164">
    <property type="entry name" value="CBM1_2"/>
    <property type="match status" value="1"/>
</dbReference>
<gene>
    <name evidence="6" type="ORF">MSAN_01196300</name>
</gene>
<dbReference type="Pfam" id="PF01670">
    <property type="entry name" value="Glyco_hydro_12"/>
    <property type="match status" value="1"/>
</dbReference>
<sequence>MLAFAKLSAFLLLVPFISASPVEERAAIDTTSHCGQWDTVVAGPYSLLLDQWGLSGASSGTDCASLTSLNGNTLAWQTTWNWVGGTGVKSFTNINVGSGINQKAGRFPWRILLSSTANSFSSSAVWTWSQSSTGSIVADVAYDMFTSTTSGGSAVNEIMIWLANYNAGPISATYSSSGQPVPVASSVSLGGHTWNLYFGSNGANNVYSFLPTSGTVPSFNSDIKLFLNYLTTNQGLSSSQYLTTLQGGTEATSGSATLTSYVMFCALFYCHPFDELNLNNRSAFSLVINGGTVTTTPPTSTTTSTTPPSSTGGTAGQYAQCGGLGWTGPTVCVSPFTCQVENPYYSQCL</sequence>
<dbReference type="PROSITE" id="PS00562">
    <property type="entry name" value="CBM1_1"/>
    <property type="match status" value="1"/>
</dbReference>
<keyword evidence="7" id="KW-1185">Reference proteome</keyword>
<dbReference type="EMBL" id="JACAZH010000009">
    <property type="protein sequence ID" value="KAF7358580.1"/>
    <property type="molecule type" value="Genomic_DNA"/>
</dbReference>
<dbReference type="Gene3D" id="2.60.120.180">
    <property type="match status" value="1"/>
</dbReference>
<proteinExistence type="inferred from homology"/>
<dbReference type="InterPro" id="IPR002594">
    <property type="entry name" value="GH12"/>
</dbReference>
<dbReference type="GO" id="GO:0005576">
    <property type="term" value="C:extracellular region"/>
    <property type="evidence" value="ECO:0007669"/>
    <property type="project" value="InterPro"/>
</dbReference>
<dbReference type="PANTHER" id="PTHR34002:SF9">
    <property type="entry name" value="XYLOGLUCAN-SPECIFIC ENDO-BETA-1,4-GLUCANASE A"/>
    <property type="match status" value="1"/>
</dbReference>
<dbReference type="Proteomes" id="UP000623467">
    <property type="component" value="Unassembled WGS sequence"/>
</dbReference>
<name>A0A8H6YIH6_9AGAR</name>
<dbReference type="GO" id="GO:0008810">
    <property type="term" value="F:cellulase activity"/>
    <property type="evidence" value="ECO:0007669"/>
    <property type="project" value="InterPro"/>
</dbReference>
<dbReference type="SMART" id="SM00236">
    <property type="entry name" value="fCBD"/>
    <property type="match status" value="1"/>
</dbReference>
<dbReference type="AlphaFoldDB" id="A0A8H6YIH6"/>
<dbReference type="Pfam" id="PF00734">
    <property type="entry name" value="CBM_1"/>
    <property type="match status" value="1"/>
</dbReference>
<keyword evidence="3 6" id="KW-0378">Hydrolase</keyword>
<dbReference type="OrthoDB" id="95118at2759"/>
<evidence type="ECO:0000313" key="6">
    <source>
        <dbReference type="EMBL" id="KAF7358580.1"/>
    </source>
</evidence>
<evidence type="ECO:0000256" key="2">
    <source>
        <dbReference type="ARBA" id="ARBA00022729"/>
    </source>
</evidence>
<keyword evidence="2 4" id="KW-0732">Signal</keyword>
<keyword evidence="3" id="KW-0624">Polysaccharide degradation</keyword>
<dbReference type="InterPro" id="IPR000254">
    <property type="entry name" value="CBD"/>
</dbReference>
<keyword evidence="3" id="KW-0119">Carbohydrate metabolism</keyword>
<dbReference type="PANTHER" id="PTHR34002">
    <property type="entry name" value="BLR1656 PROTEIN"/>
    <property type="match status" value="1"/>
</dbReference>
<organism evidence="6 7">
    <name type="scientific">Mycena sanguinolenta</name>
    <dbReference type="NCBI Taxonomy" id="230812"/>
    <lineage>
        <taxon>Eukaryota</taxon>
        <taxon>Fungi</taxon>
        <taxon>Dikarya</taxon>
        <taxon>Basidiomycota</taxon>
        <taxon>Agaricomycotina</taxon>
        <taxon>Agaricomycetes</taxon>
        <taxon>Agaricomycetidae</taxon>
        <taxon>Agaricales</taxon>
        <taxon>Marasmiineae</taxon>
        <taxon>Mycenaceae</taxon>
        <taxon>Mycena</taxon>
    </lineage>
</organism>
<evidence type="ECO:0000256" key="3">
    <source>
        <dbReference type="RuleBase" id="RU361163"/>
    </source>
</evidence>
<feature type="signal peptide" evidence="4">
    <location>
        <begin position="1"/>
        <end position="19"/>
    </location>
</feature>
<keyword evidence="3" id="KW-0326">Glycosidase</keyword>
<reference evidence="6" key="1">
    <citation type="submission" date="2020-05" db="EMBL/GenBank/DDBJ databases">
        <title>Mycena genomes resolve the evolution of fungal bioluminescence.</title>
        <authorList>
            <person name="Tsai I.J."/>
        </authorList>
    </citation>
    <scope>NUCLEOTIDE SEQUENCE</scope>
    <source>
        <strain evidence="6">160909Yilan</strain>
    </source>
</reference>
<comment type="caution">
    <text evidence="6">The sequence shown here is derived from an EMBL/GenBank/DDBJ whole genome shotgun (WGS) entry which is preliminary data.</text>
</comment>